<gene>
    <name evidence="3" type="ORF">AVDCRST_MAG33-2845</name>
</gene>
<dbReference type="InterPro" id="IPR027268">
    <property type="entry name" value="Peptidase_M4/M1_CTD_sf"/>
</dbReference>
<dbReference type="EMBL" id="CADCWK010000348">
    <property type="protein sequence ID" value="CAA9573999.1"/>
    <property type="molecule type" value="Genomic_DNA"/>
</dbReference>
<dbReference type="AlphaFoldDB" id="A0A6J4VAT5"/>
<protein>
    <recommendedName>
        <fullName evidence="2">Peptidase M1 membrane alanine aminopeptidase domain-containing protein</fullName>
    </recommendedName>
</protein>
<organism evidence="3">
    <name type="scientific">uncultured Thermomicrobiales bacterium</name>
    <dbReference type="NCBI Taxonomy" id="1645740"/>
    <lineage>
        <taxon>Bacteria</taxon>
        <taxon>Pseudomonadati</taxon>
        <taxon>Thermomicrobiota</taxon>
        <taxon>Thermomicrobia</taxon>
        <taxon>Thermomicrobiales</taxon>
        <taxon>environmental samples</taxon>
    </lineage>
</organism>
<dbReference type="PANTHER" id="PTHR45726:SF3">
    <property type="entry name" value="LEUKOTRIENE A-4 HYDROLASE"/>
    <property type="match status" value="1"/>
</dbReference>
<dbReference type="PANTHER" id="PTHR45726">
    <property type="entry name" value="LEUKOTRIENE A-4 HYDROLASE"/>
    <property type="match status" value="1"/>
</dbReference>
<name>A0A6J4VAT5_9BACT</name>
<feature type="region of interest" description="Disordered" evidence="1">
    <location>
        <begin position="41"/>
        <end position="64"/>
    </location>
</feature>
<evidence type="ECO:0000259" key="2">
    <source>
        <dbReference type="Pfam" id="PF01433"/>
    </source>
</evidence>
<dbReference type="SUPFAM" id="SSF55486">
    <property type="entry name" value="Metalloproteases ('zincins'), catalytic domain"/>
    <property type="match status" value="1"/>
</dbReference>
<dbReference type="GO" id="GO:0008270">
    <property type="term" value="F:zinc ion binding"/>
    <property type="evidence" value="ECO:0007669"/>
    <property type="project" value="InterPro"/>
</dbReference>
<proteinExistence type="predicted"/>
<dbReference type="Pfam" id="PF01433">
    <property type="entry name" value="Peptidase_M1"/>
    <property type="match status" value="1"/>
</dbReference>
<dbReference type="Gene3D" id="1.10.390.10">
    <property type="entry name" value="Neutral Protease Domain 2"/>
    <property type="match status" value="1"/>
</dbReference>
<feature type="domain" description="Peptidase M1 membrane alanine aminopeptidase" evidence="2">
    <location>
        <begin position="336"/>
        <end position="533"/>
    </location>
</feature>
<evidence type="ECO:0000313" key="3">
    <source>
        <dbReference type="EMBL" id="CAA9573999.1"/>
    </source>
</evidence>
<reference evidence="3" key="1">
    <citation type="submission" date="2020-02" db="EMBL/GenBank/DDBJ databases">
        <authorList>
            <person name="Meier V. D."/>
        </authorList>
    </citation>
    <scope>NUCLEOTIDE SEQUENCE</scope>
    <source>
        <strain evidence="3">AVDCRST_MAG33</strain>
    </source>
</reference>
<sequence>MHGSPHPAPLPRRSWRWLLTAVLLAGSLAPVTARPVALALGDGTPAGTPVSTPATREGQGDSDPDLYAGVVPASREAIHGQTAGDLSRYAIDLVVTPATADELTVFSGTVDLLFVNPTSRPLDEAVFRLYPNDERYGDGDIAMRDVTVAGGPVEPDLSVGDTVATIPLGTELAPGEAISITYGFDGRVANDPAGSYGMFTYSPGSGTLALAHWYPVLAGIEVDEDWKVEPVSVNGDPVFSNTSLYDVTITLPADWQVAASGVEVESDASGDRLARRFVTGPSRDFTFVADTSFERISQRVGETEVVAWYDTASRDGAEAVLAAGVATLEQYQPLLGEYPFVEMDLVEVSVGNGAAGIEFPQLMFIGGSYYDEAPVSPPDTSYLESLVVHEVLHQWFYGLVGNDQYAHGFQDEAITNYLMAYYFGLQYSPEAFEVCYLSQVEIPYLRYLFDRGDMVVDFPSDEFVPAADYVIAAYYKGAVGFGAINEAIGDDAFFAGLRAYVAEFRFAVAAPSDMLDAFEAAAGQELDGLWANWFEGENGAADFSPADLQSAEARLAELRAAG</sequence>
<dbReference type="CDD" id="cd09604">
    <property type="entry name" value="M1_APN_like"/>
    <property type="match status" value="1"/>
</dbReference>
<accession>A0A6J4VAT5</accession>
<dbReference type="GO" id="GO:0008237">
    <property type="term" value="F:metallopeptidase activity"/>
    <property type="evidence" value="ECO:0007669"/>
    <property type="project" value="InterPro"/>
</dbReference>
<evidence type="ECO:0000256" key="1">
    <source>
        <dbReference type="SAM" id="MobiDB-lite"/>
    </source>
</evidence>
<dbReference type="InterPro" id="IPR014782">
    <property type="entry name" value="Peptidase_M1_dom"/>
</dbReference>
<dbReference type="InterPro" id="IPR034015">
    <property type="entry name" value="M1_LTA4H"/>
</dbReference>